<dbReference type="Gene3D" id="1.10.390.10">
    <property type="entry name" value="Neutral Protease Domain 2"/>
    <property type="match status" value="1"/>
</dbReference>
<dbReference type="Gene3D" id="3.50.30.30">
    <property type="match status" value="1"/>
</dbReference>
<dbReference type="Pfam" id="PF02225">
    <property type="entry name" value="PA"/>
    <property type="match status" value="1"/>
</dbReference>
<feature type="region of interest" description="Disordered" evidence="11">
    <location>
        <begin position="326"/>
        <end position="389"/>
    </location>
</feature>
<dbReference type="SUPFAM" id="SSF55486">
    <property type="entry name" value="Metalloproteases ('zincins'), catalytic domain"/>
    <property type="match status" value="1"/>
</dbReference>
<dbReference type="RefSeq" id="WP_394829459.1">
    <property type="nucleotide sequence ID" value="NZ_CP089984.1"/>
</dbReference>
<feature type="compositionally biased region" description="Low complexity" evidence="11">
    <location>
        <begin position="27"/>
        <end position="40"/>
    </location>
</feature>
<dbReference type="Gene3D" id="3.10.170.10">
    <property type="match status" value="1"/>
</dbReference>
<dbReference type="PANTHER" id="PTHR33478:SF1">
    <property type="entry name" value="EXTRACELLULAR METALLOPROTEINASE MEP"/>
    <property type="match status" value="1"/>
</dbReference>
<dbReference type="SUPFAM" id="SSF52025">
    <property type="entry name" value="PA domain"/>
    <property type="match status" value="1"/>
</dbReference>
<feature type="compositionally biased region" description="Basic and acidic residues" evidence="11">
    <location>
        <begin position="355"/>
        <end position="367"/>
    </location>
</feature>
<evidence type="ECO:0000256" key="9">
    <source>
        <dbReference type="ARBA" id="ARBA00023049"/>
    </source>
</evidence>
<evidence type="ECO:0000256" key="5">
    <source>
        <dbReference type="ARBA" id="ARBA00022670"/>
    </source>
</evidence>
<keyword evidence="15" id="KW-1185">Reference proteome</keyword>
<keyword evidence="5" id="KW-0645">Protease</keyword>
<feature type="region of interest" description="Disordered" evidence="11">
    <location>
        <begin position="27"/>
        <end position="46"/>
    </location>
</feature>
<comment type="similarity">
    <text evidence="3">Belongs to the peptidase M36 family.</text>
</comment>
<name>A0ABZ2MBG5_9BACT</name>
<keyword evidence="8" id="KW-0862">Zinc</keyword>
<keyword evidence="4" id="KW-0964">Secreted</keyword>
<evidence type="ECO:0000256" key="6">
    <source>
        <dbReference type="ARBA" id="ARBA00022723"/>
    </source>
</evidence>
<dbReference type="EMBL" id="CP089984">
    <property type="protein sequence ID" value="WXB19861.1"/>
    <property type="molecule type" value="Genomic_DNA"/>
</dbReference>
<keyword evidence="9" id="KW-0482">Metalloprotease</keyword>
<evidence type="ECO:0000256" key="4">
    <source>
        <dbReference type="ARBA" id="ARBA00022525"/>
    </source>
</evidence>
<evidence type="ECO:0000313" key="14">
    <source>
        <dbReference type="EMBL" id="WXB19861.1"/>
    </source>
</evidence>
<evidence type="ECO:0000313" key="15">
    <source>
        <dbReference type="Proteomes" id="UP001370348"/>
    </source>
</evidence>
<feature type="chain" id="PRO_5045860408" evidence="12">
    <location>
        <begin position="25"/>
        <end position="1269"/>
    </location>
</feature>
<dbReference type="PANTHER" id="PTHR33478">
    <property type="entry name" value="EXTRACELLULAR METALLOPROTEINASE MEP"/>
    <property type="match status" value="1"/>
</dbReference>
<evidence type="ECO:0000256" key="7">
    <source>
        <dbReference type="ARBA" id="ARBA00022801"/>
    </source>
</evidence>
<evidence type="ECO:0000256" key="10">
    <source>
        <dbReference type="ARBA" id="ARBA00023145"/>
    </source>
</evidence>
<keyword evidence="12" id="KW-0732">Signal</keyword>
<keyword evidence="10" id="KW-0865">Zymogen</keyword>
<sequence length="1269" mass="134796">MRYHWVRFGALTATCAMLVGLTMCGDGASSRPGPSPSDSSANEDTARKALAETPLGYVASRHGNGKARFILGAPGALRAKLDVGQETAARLHLERHAEALGLSEAAVREAPAEAAHPLANGAMVVQFGQRVNGIEVFHTRTSVVLDETKNLVSIASNLHSVHSVKDMPFDRSAESALTTAYTAWFGATLPDGAVRDLGPRSGDIRGYAVQTPAGAPRIVEATAKRVFFPEGLELVPAYYVELTARAPRSKANQAYAYVVSANDGRVLHETSLVAHEAFTYRVWADPDAKTNHIPTDGPYADYSPHPGGIPDRKRPDFQPPIAVQMEGFNKNPQGKPDPWLGPNDTVTFGNNARAYSDRSDQHKKDDAGNSVDSGDGYDEGIDLRAEVTSPRTFDRTYDITQAPNASDDQIKAAVTQLFYVNNWLHDYWYDSGFDERSGNAQLSNYGRGGVEGDPLRVEAQDGADYGEANNANMITYADGTSPRMQMYVWTGLPNRRLELVPDTQPPTRLDDWLGAPAYGPQTFDDVQELVLAADGVAPTTDACEPITNDVAHKFVVIERSAKAGCTFYLRTSNAQAANAAGVIIINNNPAGSHEFVNPAKPDVEPNIHIPVLTTTSEDGAKLKSAMAASATPLRARMFRGVETPVDGTIDNTIVAHEWGHYLHHRLVACSGRSWPADPRISVGSCSGMSEGWADFNALFMVVREGDAIEGSAYPLGQYANVGASPNAAYFGTRRAPYSTDTAKNPFTFGHVAQGAPAPQGAPLEPGGSFMQEAHNIGEIWAQILFEGYVNLQKAGQKANPPRSFQEVKRRMANYLVAGMKAAPVDPTFTEQRDAILAGVWATGNQDDFEALAQGFAKRGLGVGAVAPPASSVTMAETRESFANKGELVFVDARIDDSLVSCDHDGVLDAGETGLLTVRVRNPGWKTLTGTKVNVRTADPNITFGSGGEVTLGAVDPYGVATATILVTSRASTTKQAILGLDITLTNAEAFAPTVTATTSQRYNFDIWPNTSATDDAESGSSVWSVIGAAGVWSRQGDATNHVLHGNDLGKPSDSSLVSPDLIVGQNDFTISFKHRYAFEASGTSYYDGGVLEISSNGGVTWSDISAYADPQYPRTLRGGNSTNPLKGRKAWSGEEKDAKTVSLNLGKALAGKTVKVRFRIGTDTDTGAAGWDIDDIAFGGITNKPFATRVDGACTLGADAGTGGGNNPPPDAGSPPAGGANPDHKVTMSDDGCSVSAAGASGSKGAAMLALLSALLPFVRLARRRLRRG</sequence>
<evidence type="ECO:0000256" key="2">
    <source>
        <dbReference type="ARBA" id="ARBA00004613"/>
    </source>
</evidence>
<dbReference type="Proteomes" id="UP001370348">
    <property type="component" value="Chromosome"/>
</dbReference>
<dbReference type="InterPro" id="IPR003137">
    <property type="entry name" value="PA_domain"/>
</dbReference>
<feature type="domain" description="PA" evidence="13">
    <location>
        <begin position="533"/>
        <end position="622"/>
    </location>
</feature>
<evidence type="ECO:0000256" key="3">
    <source>
        <dbReference type="ARBA" id="ARBA00006006"/>
    </source>
</evidence>
<evidence type="ECO:0000259" key="13">
    <source>
        <dbReference type="Pfam" id="PF02225"/>
    </source>
</evidence>
<dbReference type="InterPro" id="IPR001842">
    <property type="entry name" value="Peptidase_M36"/>
</dbReference>
<reference evidence="14 15" key="1">
    <citation type="submission" date="2021-12" db="EMBL/GenBank/DDBJ databases">
        <title>Discovery of the Pendulisporaceae a myxobacterial family with distinct sporulation behavior and unique specialized metabolism.</title>
        <authorList>
            <person name="Garcia R."/>
            <person name="Popoff A."/>
            <person name="Bader C.D."/>
            <person name="Loehr J."/>
            <person name="Walesch S."/>
            <person name="Walt C."/>
            <person name="Boldt J."/>
            <person name="Bunk B."/>
            <person name="Haeckl F.J.F.P.J."/>
            <person name="Gunesch A.P."/>
            <person name="Birkelbach J."/>
            <person name="Nuebel U."/>
            <person name="Pietschmann T."/>
            <person name="Bach T."/>
            <person name="Mueller R."/>
        </authorList>
    </citation>
    <scope>NUCLEOTIDE SEQUENCE [LARGE SCALE GENOMIC DNA]</scope>
    <source>
        <strain evidence="14 15">MSr11954</strain>
    </source>
</reference>
<gene>
    <name evidence="14" type="ORF">LZC94_21880</name>
</gene>
<proteinExistence type="inferred from homology"/>
<protein>
    <submittedName>
        <fullName evidence="14">M36 family metallopeptidase</fullName>
    </submittedName>
</protein>
<dbReference type="InterPro" id="IPR050371">
    <property type="entry name" value="Fungal_virulence_M36"/>
</dbReference>
<dbReference type="Gene3D" id="2.60.120.260">
    <property type="entry name" value="Galactose-binding domain-like"/>
    <property type="match status" value="1"/>
</dbReference>
<dbReference type="InterPro" id="IPR027268">
    <property type="entry name" value="Peptidase_M4/M1_CTD_sf"/>
</dbReference>
<evidence type="ECO:0000256" key="11">
    <source>
        <dbReference type="SAM" id="MobiDB-lite"/>
    </source>
</evidence>
<feature type="region of interest" description="Disordered" evidence="11">
    <location>
        <begin position="1199"/>
        <end position="1225"/>
    </location>
</feature>
<accession>A0ABZ2MBG5</accession>
<organism evidence="14 15">
    <name type="scientific">Pendulispora albinea</name>
    <dbReference type="NCBI Taxonomy" id="2741071"/>
    <lineage>
        <taxon>Bacteria</taxon>
        <taxon>Pseudomonadati</taxon>
        <taxon>Myxococcota</taxon>
        <taxon>Myxococcia</taxon>
        <taxon>Myxococcales</taxon>
        <taxon>Sorangiineae</taxon>
        <taxon>Pendulisporaceae</taxon>
        <taxon>Pendulispora</taxon>
    </lineage>
</organism>
<comment type="subcellular location">
    <subcellularLocation>
        <location evidence="2">Secreted</location>
    </subcellularLocation>
</comment>
<dbReference type="Pfam" id="PF02128">
    <property type="entry name" value="Peptidase_M36"/>
    <property type="match status" value="1"/>
</dbReference>
<keyword evidence="7" id="KW-0378">Hydrolase</keyword>
<keyword evidence="6" id="KW-0479">Metal-binding</keyword>
<comment type="cofactor">
    <cofactor evidence="1">
        <name>Zn(2+)</name>
        <dbReference type="ChEBI" id="CHEBI:29105"/>
    </cofactor>
</comment>
<dbReference type="InterPro" id="IPR046450">
    <property type="entry name" value="PA_dom_sf"/>
</dbReference>
<evidence type="ECO:0000256" key="8">
    <source>
        <dbReference type="ARBA" id="ARBA00022833"/>
    </source>
</evidence>
<feature type="signal peptide" evidence="12">
    <location>
        <begin position="1"/>
        <end position="24"/>
    </location>
</feature>
<evidence type="ECO:0000256" key="12">
    <source>
        <dbReference type="SAM" id="SignalP"/>
    </source>
</evidence>
<evidence type="ECO:0000256" key="1">
    <source>
        <dbReference type="ARBA" id="ARBA00001947"/>
    </source>
</evidence>